<comment type="caution">
    <text evidence="9">The sequence shown here is derived from an EMBL/GenBank/DDBJ whole genome shotgun (WGS) entry which is preliminary data.</text>
</comment>
<dbReference type="PANTHER" id="PTHR32089">
    <property type="entry name" value="METHYL-ACCEPTING CHEMOTAXIS PROTEIN MCPB"/>
    <property type="match status" value="1"/>
</dbReference>
<dbReference type="PROSITE" id="PS50111">
    <property type="entry name" value="CHEMOTAXIS_TRANSDUC_2"/>
    <property type="match status" value="1"/>
</dbReference>
<evidence type="ECO:0000256" key="7">
    <source>
        <dbReference type="SAM" id="Phobius"/>
    </source>
</evidence>
<protein>
    <recommendedName>
        <fullName evidence="8">Methyl-accepting transducer domain-containing protein</fullName>
    </recommendedName>
</protein>
<reference evidence="9" key="1">
    <citation type="submission" date="2021-05" db="EMBL/GenBank/DDBJ databases">
        <title>Molecular characterization for Shewanella algae harboring chromosomal blaOXA-55-like strains isolated from clinical and environment sample.</title>
        <authorList>
            <person name="Ohama Y."/>
            <person name="Aoki K."/>
            <person name="Harada S."/>
            <person name="Moriya K."/>
            <person name="Ishii Y."/>
            <person name="Tateda K."/>
        </authorList>
    </citation>
    <scope>NUCLEOTIDE SEQUENCE</scope>
    <source>
        <strain evidence="9">JCM 11563</strain>
    </source>
</reference>
<evidence type="ECO:0000256" key="4">
    <source>
        <dbReference type="ARBA" id="ARBA00023136"/>
    </source>
</evidence>
<name>A0ABQ4PJH0_9GAMM</name>
<keyword evidence="10" id="KW-1185">Reference proteome</keyword>
<keyword evidence="5 6" id="KW-0807">Transducer</keyword>
<dbReference type="Pfam" id="PF00015">
    <property type="entry name" value="MCPsignal"/>
    <property type="match status" value="1"/>
</dbReference>
<dbReference type="SMART" id="SM00283">
    <property type="entry name" value="MA"/>
    <property type="match status" value="1"/>
</dbReference>
<evidence type="ECO:0000313" key="10">
    <source>
        <dbReference type="Proteomes" id="UP000887104"/>
    </source>
</evidence>
<feature type="transmembrane region" description="Helical" evidence="7">
    <location>
        <begin position="61"/>
        <end position="79"/>
    </location>
</feature>
<comment type="subcellular location">
    <subcellularLocation>
        <location evidence="1">Membrane</location>
        <topology evidence="1">Multi-pass membrane protein</topology>
    </subcellularLocation>
</comment>
<evidence type="ECO:0000256" key="5">
    <source>
        <dbReference type="ARBA" id="ARBA00023224"/>
    </source>
</evidence>
<evidence type="ECO:0000256" key="3">
    <source>
        <dbReference type="ARBA" id="ARBA00022989"/>
    </source>
</evidence>
<proteinExistence type="predicted"/>
<feature type="transmembrane region" description="Helical" evidence="7">
    <location>
        <begin position="33"/>
        <end position="54"/>
    </location>
</feature>
<gene>
    <name evidence="9" type="ORF">TUM4438_27130</name>
</gene>
<evidence type="ECO:0000313" key="9">
    <source>
        <dbReference type="EMBL" id="GIU47598.1"/>
    </source>
</evidence>
<evidence type="ECO:0000259" key="8">
    <source>
        <dbReference type="PROSITE" id="PS50111"/>
    </source>
</evidence>
<evidence type="ECO:0000256" key="6">
    <source>
        <dbReference type="PROSITE-ProRule" id="PRU00284"/>
    </source>
</evidence>
<keyword evidence="3 7" id="KW-1133">Transmembrane helix</keyword>
<evidence type="ECO:0000256" key="1">
    <source>
        <dbReference type="ARBA" id="ARBA00004141"/>
    </source>
</evidence>
<dbReference type="SUPFAM" id="SSF58104">
    <property type="entry name" value="Methyl-accepting chemotaxis protein (MCP) signaling domain"/>
    <property type="match status" value="1"/>
</dbReference>
<keyword evidence="2 7" id="KW-0812">Transmembrane</keyword>
<evidence type="ECO:0000256" key="2">
    <source>
        <dbReference type="ARBA" id="ARBA00022692"/>
    </source>
</evidence>
<dbReference type="EMBL" id="BPEY01000049">
    <property type="protein sequence ID" value="GIU47598.1"/>
    <property type="molecule type" value="Genomic_DNA"/>
</dbReference>
<dbReference type="Gene3D" id="1.10.287.950">
    <property type="entry name" value="Methyl-accepting chemotaxis protein"/>
    <property type="match status" value="1"/>
</dbReference>
<dbReference type="InterPro" id="IPR004089">
    <property type="entry name" value="MCPsignal_dom"/>
</dbReference>
<organism evidence="9 10">
    <name type="scientific">Shewanella sairae</name>
    <dbReference type="NCBI Taxonomy" id="190310"/>
    <lineage>
        <taxon>Bacteria</taxon>
        <taxon>Pseudomonadati</taxon>
        <taxon>Pseudomonadota</taxon>
        <taxon>Gammaproteobacteria</taxon>
        <taxon>Alteromonadales</taxon>
        <taxon>Shewanellaceae</taxon>
        <taxon>Shewanella</taxon>
    </lineage>
</organism>
<accession>A0ABQ4PJH0</accession>
<keyword evidence="4 7" id="KW-0472">Membrane</keyword>
<dbReference type="PANTHER" id="PTHR32089:SF119">
    <property type="entry name" value="METHYL-ACCEPTING CHEMOTAXIS PROTEIN CTPL"/>
    <property type="match status" value="1"/>
</dbReference>
<dbReference type="Proteomes" id="UP000887104">
    <property type="component" value="Unassembled WGS sequence"/>
</dbReference>
<sequence length="413" mass="45306">MLKYFYSAAEITNMPIDGTYMQTSYDNKLQLKLTLPMLGIASIATFILLFFFSANVSKMDMLLLLVITATAQFGVSWLLCRQLVSLRLAKLKLYLALVVSIEQAPEGRIVDNTNDELAKISISLCDFIEGLKDVLDKIRNDAESFRRGSEQLSEQMTSAESAVDKSVTENEQISLSLTEIDSTAHELTGNAQELKSTSTQANELLQLGTNDALRNQQFMQEFTQGIESLVNDLDILHQDSFKIGNVLEVIKSIAEQTNLLALNAAIEAARAGEQGRGFAVVADEVRALAHRTQESTVEIQSIVEGFQAKTSQAVAAIGESQKESQESLLQCDRVSSAFSEIDSAFNQLDNLAGNIRHSIEGQQNATSSIKGRATEIARLSQDIHTSLKSISLQAQGQKTTSAMLEKVLKRICV</sequence>
<feature type="domain" description="Methyl-accepting transducer" evidence="8">
    <location>
        <begin position="141"/>
        <end position="377"/>
    </location>
</feature>